<protein>
    <submittedName>
        <fullName evidence="2">Os01g0184350 protein</fullName>
    </submittedName>
</protein>
<accession>A0A0P0UYY2</accession>
<keyword evidence="1" id="KW-0472">Membrane</keyword>
<evidence type="ECO:0000256" key="1">
    <source>
        <dbReference type="SAM" id="Phobius"/>
    </source>
</evidence>
<feature type="transmembrane region" description="Helical" evidence="1">
    <location>
        <begin position="23"/>
        <end position="43"/>
    </location>
</feature>
<evidence type="ECO:0000313" key="3">
    <source>
        <dbReference type="Proteomes" id="UP000059680"/>
    </source>
</evidence>
<evidence type="ECO:0000313" key="2">
    <source>
        <dbReference type="EMBL" id="BAS70764.1"/>
    </source>
</evidence>
<sequence>MCPAAAATFRVGFSGVKNWSANAAAAFPIFCGVAIPAAVLALFDGGGGDCYQVHYMYSLFVTMSPKPPNRRRPPIRK</sequence>
<keyword evidence="1" id="KW-0812">Transmembrane</keyword>
<keyword evidence="1" id="KW-1133">Transmembrane helix</keyword>
<dbReference type="InParanoid" id="A0A0P0UYY2"/>
<gene>
    <name evidence="2" type="ordered locus">Os01g0184350</name>
    <name evidence="2" type="ORF">OSNPB_010184350</name>
</gene>
<name>A0A0P0UYY2_ORYSJ</name>
<dbReference type="EMBL" id="AP014957">
    <property type="protein sequence ID" value="BAS70764.1"/>
    <property type="molecule type" value="Genomic_DNA"/>
</dbReference>
<proteinExistence type="predicted"/>
<dbReference type="AlphaFoldDB" id="A0A0P0UYY2"/>
<keyword evidence="3" id="KW-1185">Reference proteome</keyword>
<reference evidence="2 3" key="3">
    <citation type="journal article" date="2013" name="Rice">
        <title>Improvement of the Oryza sativa Nipponbare reference genome using next generation sequence and optical map data.</title>
        <authorList>
            <person name="Kawahara Y."/>
            <person name="de la Bastide M."/>
            <person name="Hamilton J.P."/>
            <person name="Kanamori H."/>
            <person name="McCombie W.R."/>
            <person name="Ouyang S."/>
            <person name="Schwartz D.C."/>
            <person name="Tanaka T."/>
            <person name="Wu J."/>
            <person name="Zhou S."/>
            <person name="Childs K.L."/>
            <person name="Davidson R.M."/>
            <person name="Lin H."/>
            <person name="Quesada-Ocampo L."/>
            <person name="Vaillancourt B."/>
            <person name="Sakai H."/>
            <person name="Lee S.S."/>
            <person name="Kim J."/>
            <person name="Numa H."/>
            <person name="Itoh T."/>
            <person name="Buell C.R."/>
            <person name="Matsumoto T."/>
        </authorList>
    </citation>
    <scope>NUCLEOTIDE SEQUENCE [LARGE SCALE GENOMIC DNA]</scope>
    <source>
        <strain evidence="3">cv. Nipponbare</strain>
    </source>
</reference>
<dbReference type="Proteomes" id="UP000059680">
    <property type="component" value="Chromosome 1"/>
</dbReference>
<organism evidence="2 3">
    <name type="scientific">Oryza sativa subsp. japonica</name>
    <name type="common">Rice</name>
    <dbReference type="NCBI Taxonomy" id="39947"/>
    <lineage>
        <taxon>Eukaryota</taxon>
        <taxon>Viridiplantae</taxon>
        <taxon>Streptophyta</taxon>
        <taxon>Embryophyta</taxon>
        <taxon>Tracheophyta</taxon>
        <taxon>Spermatophyta</taxon>
        <taxon>Magnoliopsida</taxon>
        <taxon>Liliopsida</taxon>
        <taxon>Poales</taxon>
        <taxon>Poaceae</taxon>
        <taxon>BOP clade</taxon>
        <taxon>Oryzoideae</taxon>
        <taxon>Oryzeae</taxon>
        <taxon>Oryzinae</taxon>
        <taxon>Oryza</taxon>
        <taxon>Oryza sativa</taxon>
    </lineage>
</organism>
<reference evidence="2 3" key="2">
    <citation type="journal article" date="2013" name="Plant Cell Physiol.">
        <title>Rice Annotation Project Database (RAP-DB): an integrative and interactive database for rice genomics.</title>
        <authorList>
            <person name="Sakai H."/>
            <person name="Lee S.S."/>
            <person name="Tanaka T."/>
            <person name="Numa H."/>
            <person name="Kim J."/>
            <person name="Kawahara Y."/>
            <person name="Wakimoto H."/>
            <person name="Yang C.C."/>
            <person name="Iwamoto M."/>
            <person name="Abe T."/>
            <person name="Yamada Y."/>
            <person name="Muto A."/>
            <person name="Inokuchi H."/>
            <person name="Ikemura T."/>
            <person name="Matsumoto T."/>
            <person name="Sasaki T."/>
            <person name="Itoh T."/>
        </authorList>
    </citation>
    <scope>NUCLEOTIDE SEQUENCE [LARGE SCALE GENOMIC DNA]</scope>
    <source>
        <strain evidence="3">cv. Nipponbare</strain>
    </source>
</reference>
<dbReference type="PaxDb" id="39947-A0A0P0UYY2"/>
<reference evidence="3" key="1">
    <citation type="journal article" date="2005" name="Nature">
        <title>The map-based sequence of the rice genome.</title>
        <authorList>
            <consortium name="International rice genome sequencing project (IRGSP)"/>
            <person name="Matsumoto T."/>
            <person name="Wu J."/>
            <person name="Kanamori H."/>
            <person name="Katayose Y."/>
            <person name="Fujisawa M."/>
            <person name="Namiki N."/>
            <person name="Mizuno H."/>
            <person name="Yamamoto K."/>
            <person name="Antonio B.A."/>
            <person name="Baba T."/>
            <person name="Sakata K."/>
            <person name="Nagamura Y."/>
            <person name="Aoki H."/>
            <person name="Arikawa K."/>
            <person name="Arita K."/>
            <person name="Bito T."/>
            <person name="Chiden Y."/>
            <person name="Fujitsuka N."/>
            <person name="Fukunaka R."/>
            <person name="Hamada M."/>
            <person name="Harada C."/>
            <person name="Hayashi A."/>
            <person name="Hijishita S."/>
            <person name="Honda M."/>
            <person name="Hosokawa S."/>
            <person name="Ichikawa Y."/>
            <person name="Idonuma A."/>
            <person name="Iijima M."/>
            <person name="Ikeda M."/>
            <person name="Ikeno M."/>
            <person name="Ito K."/>
            <person name="Ito S."/>
            <person name="Ito T."/>
            <person name="Ito Y."/>
            <person name="Ito Y."/>
            <person name="Iwabuchi A."/>
            <person name="Kamiya K."/>
            <person name="Karasawa W."/>
            <person name="Kurita K."/>
            <person name="Katagiri S."/>
            <person name="Kikuta A."/>
            <person name="Kobayashi H."/>
            <person name="Kobayashi N."/>
            <person name="Machita K."/>
            <person name="Maehara T."/>
            <person name="Masukawa M."/>
            <person name="Mizubayashi T."/>
            <person name="Mukai Y."/>
            <person name="Nagasaki H."/>
            <person name="Nagata Y."/>
            <person name="Naito S."/>
            <person name="Nakashima M."/>
            <person name="Nakama Y."/>
            <person name="Nakamichi Y."/>
            <person name="Nakamura M."/>
            <person name="Meguro A."/>
            <person name="Negishi M."/>
            <person name="Ohta I."/>
            <person name="Ohta T."/>
            <person name="Okamoto M."/>
            <person name="Ono N."/>
            <person name="Saji S."/>
            <person name="Sakaguchi M."/>
            <person name="Sakai K."/>
            <person name="Shibata M."/>
            <person name="Shimokawa T."/>
            <person name="Song J."/>
            <person name="Takazaki Y."/>
            <person name="Terasawa K."/>
            <person name="Tsugane M."/>
            <person name="Tsuji K."/>
            <person name="Ueda S."/>
            <person name="Waki K."/>
            <person name="Yamagata H."/>
            <person name="Yamamoto M."/>
            <person name="Yamamoto S."/>
            <person name="Yamane H."/>
            <person name="Yoshiki S."/>
            <person name="Yoshihara R."/>
            <person name="Yukawa K."/>
            <person name="Zhong H."/>
            <person name="Yano M."/>
            <person name="Yuan Q."/>
            <person name="Ouyang S."/>
            <person name="Liu J."/>
            <person name="Jones K.M."/>
            <person name="Gansberger K."/>
            <person name="Moffat K."/>
            <person name="Hill J."/>
            <person name="Bera J."/>
            <person name="Fadrosh D."/>
            <person name="Jin S."/>
            <person name="Johri S."/>
            <person name="Kim M."/>
            <person name="Overton L."/>
            <person name="Reardon M."/>
            <person name="Tsitrin T."/>
            <person name="Vuong H."/>
            <person name="Weaver B."/>
            <person name="Ciecko A."/>
            <person name="Tallon L."/>
            <person name="Jackson J."/>
            <person name="Pai G."/>
            <person name="Aken S.V."/>
            <person name="Utterback T."/>
            <person name="Reidmuller S."/>
            <person name="Feldblyum T."/>
            <person name="Hsiao J."/>
            <person name="Zismann V."/>
            <person name="Iobst S."/>
            <person name="de Vazeille A.R."/>
            <person name="Buell C.R."/>
            <person name="Ying K."/>
            <person name="Li Y."/>
            <person name="Lu T."/>
            <person name="Huang Y."/>
            <person name="Zhao Q."/>
            <person name="Feng Q."/>
            <person name="Zhang L."/>
            <person name="Zhu J."/>
            <person name="Weng Q."/>
            <person name="Mu J."/>
            <person name="Lu Y."/>
            <person name="Fan D."/>
            <person name="Liu Y."/>
            <person name="Guan J."/>
            <person name="Zhang Y."/>
            <person name="Yu S."/>
            <person name="Liu X."/>
            <person name="Zhang Y."/>
            <person name="Hong G."/>
            <person name="Han B."/>
            <person name="Choisne N."/>
            <person name="Demange N."/>
            <person name="Orjeda G."/>
            <person name="Samain S."/>
            <person name="Cattolico L."/>
            <person name="Pelletier E."/>
            <person name="Couloux A."/>
            <person name="Segurens B."/>
            <person name="Wincker P."/>
            <person name="D'Hont A."/>
            <person name="Scarpelli C."/>
            <person name="Weissenbach J."/>
            <person name="Salanoubat M."/>
            <person name="Quetier F."/>
            <person name="Yu Y."/>
            <person name="Kim H.R."/>
            <person name="Rambo T."/>
            <person name="Currie J."/>
            <person name="Collura K."/>
            <person name="Luo M."/>
            <person name="Yang T."/>
            <person name="Ammiraju J.S.S."/>
            <person name="Engler F."/>
            <person name="Soderlund C."/>
            <person name="Wing R.A."/>
            <person name="Palmer L.E."/>
            <person name="de la Bastide M."/>
            <person name="Spiegel L."/>
            <person name="Nascimento L."/>
            <person name="Zutavern T."/>
            <person name="O'Shaughnessy A."/>
            <person name="Dike S."/>
            <person name="Dedhia N."/>
            <person name="Preston R."/>
            <person name="Balija V."/>
            <person name="McCombie W.R."/>
            <person name="Chow T."/>
            <person name="Chen H."/>
            <person name="Chung M."/>
            <person name="Chen C."/>
            <person name="Shaw J."/>
            <person name="Wu H."/>
            <person name="Hsiao K."/>
            <person name="Chao Y."/>
            <person name="Chu M."/>
            <person name="Cheng C."/>
            <person name="Hour A."/>
            <person name="Lee P."/>
            <person name="Lin S."/>
            <person name="Lin Y."/>
            <person name="Liou J."/>
            <person name="Liu S."/>
            <person name="Hsing Y."/>
            <person name="Raghuvanshi S."/>
            <person name="Mohanty A."/>
            <person name="Bharti A.K."/>
            <person name="Gaur A."/>
            <person name="Gupta V."/>
            <person name="Kumar D."/>
            <person name="Ravi V."/>
            <person name="Vij S."/>
            <person name="Kapur A."/>
            <person name="Khurana P."/>
            <person name="Khurana P."/>
            <person name="Khurana J.P."/>
            <person name="Tyagi A.K."/>
            <person name="Gaikwad K."/>
            <person name="Singh A."/>
            <person name="Dalal V."/>
            <person name="Srivastava S."/>
            <person name="Dixit A."/>
            <person name="Pal A.K."/>
            <person name="Ghazi I.A."/>
            <person name="Yadav M."/>
            <person name="Pandit A."/>
            <person name="Bhargava A."/>
            <person name="Sureshbabu K."/>
            <person name="Batra K."/>
            <person name="Sharma T.R."/>
            <person name="Mohapatra T."/>
            <person name="Singh N.K."/>
            <person name="Messing J."/>
            <person name="Nelson A.B."/>
            <person name="Fuks G."/>
            <person name="Kavchok S."/>
            <person name="Keizer G."/>
            <person name="Linton E."/>
            <person name="Llaca V."/>
            <person name="Song R."/>
            <person name="Tanyolac B."/>
            <person name="Young S."/>
            <person name="Ho-Il K."/>
            <person name="Hahn J.H."/>
            <person name="Sangsakoo G."/>
            <person name="Vanavichit A."/>
            <person name="de Mattos Luiz.A.T."/>
            <person name="Zimmer P.D."/>
            <person name="Malone G."/>
            <person name="Dellagostin O."/>
            <person name="de Oliveira A.C."/>
            <person name="Bevan M."/>
            <person name="Bancroft I."/>
            <person name="Minx P."/>
            <person name="Cordum H."/>
            <person name="Wilson R."/>
            <person name="Cheng Z."/>
            <person name="Jin W."/>
            <person name="Jiang J."/>
            <person name="Leong S.A."/>
            <person name="Iwama H."/>
            <person name="Gojobori T."/>
            <person name="Itoh T."/>
            <person name="Niimura Y."/>
            <person name="Fujii Y."/>
            <person name="Habara T."/>
            <person name="Sakai H."/>
            <person name="Sato Y."/>
            <person name="Wilson G."/>
            <person name="Kumar K."/>
            <person name="McCouch S."/>
            <person name="Juretic N."/>
            <person name="Hoen D."/>
            <person name="Wright S."/>
            <person name="Bruskiewich R."/>
            <person name="Bureau T."/>
            <person name="Miyao A."/>
            <person name="Hirochika H."/>
            <person name="Nishikawa T."/>
            <person name="Kadowaki K."/>
            <person name="Sugiura M."/>
            <person name="Burr B."/>
            <person name="Sasaki T."/>
        </authorList>
    </citation>
    <scope>NUCLEOTIDE SEQUENCE [LARGE SCALE GENOMIC DNA]</scope>
    <source>
        <strain evidence="3">cv. Nipponbare</strain>
    </source>
</reference>